<dbReference type="Proteomes" id="UP000613768">
    <property type="component" value="Unassembled WGS sequence"/>
</dbReference>
<gene>
    <name evidence="2" type="ORF">IFO71_17920</name>
</gene>
<dbReference type="AlphaFoldDB" id="A0AAW3ZNF8"/>
<dbReference type="SUPFAM" id="SSF55729">
    <property type="entry name" value="Acyl-CoA N-acyltransferases (Nat)"/>
    <property type="match status" value="1"/>
</dbReference>
<organism evidence="2 3">
    <name type="scientific">Pseudomarimonas arenosa</name>
    <dbReference type="NCBI Taxonomy" id="2774145"/>
    <lineage>
        <taxon>Bacteria</taxon>
        <taxon>Pseudomonadati</taxon>
        <taxon>Pseudomonadota</taxon>
        <taxon>Gammaproteobacteria</taxon>
        <taxon>Lysobacterales</taxon>
        <taxon>Lysobacteraceae</taxon>
        <taxon>Pseudomarimonas</taxon>
    </lineage>
</organism>
<dbReference type="GO" id="GO:0016747">
    <property type="term" value="F:acyltransferase activity, transferring groups other than amino-acyl groups"/>
    <property type="evidence" value="ECO:0007669"/>
    <property type="project" value="InterPro"/>
</dbReference>
<evidence type="ECO:0000313" key="2">
    <source>
        <dbReference type="EMBL" id="MBD8527626.1"/>
    </source>
</evidence>
<dbReference type="Pfam" id="PF00583">
    <property type="entry name" value="Acetyltransf_1"/>
    <property type="match status" value="1"/>
</dbReference>
<dbReference type="InterPro" id="IPR000182">
    <property type="entry name" value="GNAT_dom"/>
</dbReference>
<proteinExistence type="predicted"/>
<sequence length="151" mass="16158">MLHVRESQPGELAWVNSCYASVGFAPSAASELIAIAEADGCKAGVGRVVPITSGVGELGGMFVLPEFRGRSVATKLVDFLLSRCQHAQLFCIPFAHLRSFYVSFGFLPVDPGIAVPEPIARKVAWCNDQYPEPVSLLVRGALPATQQRIGS</sequence>
<dbReference type="CDD" id="cd04301">
    <property type="entry name" value="NAT_SF"/>
    <property type="match status" value="1"/>
</dbReference>
<accession>A0AAW3ZNF8</accession>
<feature type="domain" description="N-acetyltransferase" evidence="1">
    <location>
        <begin position="1"/>
        <end position="132"/>
    </location>
</feature>
<name>A0AAW3ZNF8_9GAMM</name>
<comment type="caution">
    <text evidence="2">The sequence shown here is derived from an EMBL/GenBank/DDBJ whole genome shotgun (WGS) entry which is preliminary data.</text>
</comment>
<evidence type="ECO:0000259" key="1">
    <source>
        <dbReference type="PROSITE" id="PS51186"/>
    </source>
</evidence>
<protein>
    <submittedName>
        <fullName evidence="2">GNAT family N-acetyltransferase</fullName>
    </submittedName>
</protein>
<dbReference type="EMBL" id="JACYTR010000058">
    <property type="protein sequence ID" value="MBD8527626.1"/>
    <property type="molecule type" value="Genomic_DNA"/>
</dbReference>
<keyword evidence="3" id="KW-1185">Reference proteome</keyword>
<dbReference type="PROSITE" id="PS51186">
    <property type="entry name" value="GNAT"/>
    <property type="match status" value="1"/>
</dbReference>
<dbReference type="Gene3D" id="3.40.630.30">
    <property type="match status" value="1"/>
</dbReference>
<evidence type="ECO:0000313" key="3">
    <source>
        <dbReference type="Proteomes" id="UP000613768"/>
    </source>
</evidence>
<reference evidence="2 3" key="1">
    <citation type="submission" date="2020-09" db="EMBL/GenBank/DDBJ databases">
        <title>Pseudoxanthomonas sp. CAU 1598 isolated from sand of Yaerae Beach.</title>
        <authorList>
            <person name="Kim W."/>
        </authorList>
    </citation>
    <scope>NUCLEOTIDE SEQUENCE [LARGE SCALE GENOMIC DNA]</scope>
    <source>
        <strain evidence="2 3">CAU 1598</strain>
    </source>
</reference>
<dbReference type="InterPro" id="IPR016181">
    <property type="entry name" value="Acyl_CoA_acyltransferase"/>
</dbReference>